<dbReference type="InterPro" id="IPR039870">
    <property type="entry name" value="Coa4-like"/>
</dbReference>
<accession>A0A072PJ68</accession>
<dbReference type="VEuPathDB" id="FungiDB:A1O9_04605"/>
<evidence type="ECO:0000313" key="2">
    <source>
        <dbReference type="Proteomes" id="UP000027920"/>
    </source>
</evidence>
<comment type="caution">
    <text evidence="1">The sequence shown here is derived from an EMBL/GenBank/DDBJ whole genome shotgun (WGS) entry which is preliminary data.</text>
</comment>
<reference evidence="1 2" key="1">
    <citation type="submission" date="2013-03" db="EMBL/GenBank/DDBJ databases">
        <title>The Genome Sequence of Exophiala aquamarina CBS 119918.</title>
        <authorList>
            <consortium name="The Broad Institute Genomics Platform"/>
            <person name="Cuomo C."/>
            <person name="de Hoog S."/>
            <person name="Gorbushina A."/>
            <person name="Walker B."/>
            <person name="Young S.K."/>
            <person name="Zeng Q."/>
            <person name="Gargeya S."/>
            <person name="Fitzgerald M."/>
            <person name="Haas B."/>
            <person name="Abouelleil A."/>
            <person name="Allen A.W."/>
            <person name="Alvarado L."/>
            <person name="Arachchi H.M."/>
            <person name="Berlin A.M."/>
            <person name="Chapman S.B."/>
            <person name="Gainer-Dewar J."/>
            <person name="Goldberg J."/>
            <person name="Griggs A."/>
            <person name="Gujja S."/>
            <person name="Hansen M."/>
            <person name="Howarth C."/>
            <person name="Imamovic A."/>
            <person name="Ireland A."/>
            <person name="Larimer J."/>
            <person name="McCowan C."/>
            <person name="Murphy C."/>
            <person name="Pearson M."/>
            <person name="Poon T.W."/>
            <person name="Priest M."/>
            <person name="Roberts A."/>
            <person name="Saif S."/>
            <person name="Shea T."/>
            <person name="Sisk P."/>
            <person name="Sykes S."/>
            <person name="Wortman J."/>
            <person name="Nusbaum C."/>
            <person name="Birren B."/>
        </authorList>
    </citation>
    <scope>NUCLEOTIDE SEQUENCE [LARGE SCALE GENOMIC DNA]</scope>
    <source>
        <strain evidence="1 2">CBS 119918</strain>
    </source>
</reference>
<dbReference type="RefSeq" id="XP_013262347.1">
    <property type="nucleotide sequence ID" value="XM_013406893.1"/>
</dbReference>
<sequence>MAEEEKTRPSEAADEELDEWDQRIFSTGCSAEQLRMNDCYYEKKDWRACKNETVLEEEWKRAADTKQNVLSASLSTVMVIIEAFQLQEPLLLLPVPAEIRACLSTRGSRVLV</sequence>
<dbReference type="HOGENOM" id="CLU_2145863_0_0_1"/>
<protein>
    <submittedName>
        <fullName evidence="1">Uncharacterized protein</fullName>
    </submittedName>
</protein>
<proteinExistence type="predicted"/>
<dbReference type="GeneID" id="25279534"/>
<dbReference type="AlphaFoldDB" id="A0A072PJ68"/>
<gene>
    <name evidence="1" type="ORF">A1O9_04605</name>
</gene>
<name>A0A072PJ68_9EURO</name>
<dbReference type="PANTHER" id="PTHR13639:SF2">
    <property type="entry name" value="CYTOCHROME C OXIDASE ASSEMBLY FACTOR 4 HOMOLOG, MITOCHONDRIAL"/>
    <property type="match status" value="1"/>
</dbReference>
<dbReference type="OrthoDB" id="5586401at2759"/>
<dbReference type="GO" id="GO:0005758">
    <property type="term" value="C:mitochondrial intermembrane space"/>
    <property type="evidence" value="ECO:0007669"/>
    <property type="project" value="InterPro"/>
</dbReference>
<dbReference type="STRING" id="1182545.A0A072PJ68"/>
<dbReference type="GO" id="GO:0033617">
    <property type="term" value="P:mitochondrial respiratory chain complex IV assembly"/>
    <property type="evidence" value="ECO:0007669"/>
    <property type="project" value="InterPro"/>
</dbReference>
<dbReference type="PANTHER" id="PTHR13639">
    <property type="entry name" value="CYTOCHROME C OXIDASE ASSEMBLY FACTOR 4 HOMOLOG, MITOCHONDRIAL"/>
    <property type="match status" value="1"/>
</dbReference>
<dbReference type="EMBL" id="AMGV01000003">
    <property type="protein sequence ID" value="KEF59757.1"/>
    <property type="molecule type" value="Genomic_DNA"/>
</dbReference>
<evidence type="ECO:0000313" key="1">
    <source>
        <dbReference type="EMBL" id="KEF59757.1"/>
    </source>
</evidence>
<dbReference type="Proteomes" id="UP000027920">
    <property type="component" value="Unassembled WGS sequence"/>
</dbReference>
<keyword evidence="2" id="KW-1185">Reference proteome</keyword>
<organism evidence="1 2">
    <name type="scientific">Exophiala aquamarina CBS 119918</name>
    <dbReference type="NCBI Taxonomy" id="1182545"/>
    <lineage>
        <taxon>Eukaryota</taxon>
        <taxon>Fungi</taxon>
        <taxon>Dikarya</taxon>
        <taxon>Ascomycota</taxon>
        <taxon>Pezizomycotina</taxon>
        <taxon>Eurotiomycetes</taxon>
        <taxon>Chaetothyriomycetidae</taxon>
        <taxon>Chaetothyriales</taxon>
        <taxon>Herpotrichiellaceae</taxon>
        <taxon>Exophiala</taxon>
    </lineage>
</organism>